<dbReference type="Proteomes" id="UP000807469">
    <property type="component" value="Unassembled WGS sequence"/>
</dbReference>
<name>A0A9P5Z0F1_9AGAR</name>
<keyword evidence="2" id="KW-1185">Reference proteome</keyword>
<accession>A0A9P5Z0F1</accession>
<dbReference type="SUPFAM" id="SSF54909">
    <property type="entry name" value="Dimeric alpha+beta barrel"/>
    <property type="match status" value="1"/>
</dbReference>
<proteinExistence type="predicted"/>
<reference evidence="1" key="1">
    <citation type="submission" date="2020-11" db="EMBL/GenBank/DDBJ databases">
        <authorList>
            <consortium name="DOE Joint Genome Institute"/>
            <person name="Ahrendt S."/>
            <person name="Riley R."/>
            <person name="Andreopoulos W."/>
            <person name="Labutti K."/>
            <person name="Pangilinan J."/>
            <person name="Ruiz-Duenas F.J."/>
            <person name="Barrasa J.M."/>
            <person name="Sanchez-Garcia M."/>
            <person name="Camarero S."/>
            <person name="Miyauchi S."/>
            <person name="Serrano A."/>
            <person name="Linde D."/>
            <person name="Babiker R."/>
            <person name="Drula E."/>
            <person name="Ayuso-Fernandez I."/>
            <person name="Pacheco R."/>
            <person name="Padilla G."/>
            <person name="Ferreira P."/>
            <person name="Barriuso J."/>
            <person name="Kellner H."/>
            <person name="Castanera R."/>
            <person name="Alfaro M."/>
            <person name="Ramirez L."/>
            <person name="Pisabarro A.G."/>
            <person name="Kuo A."/>
            <person name="Tritt A."/>
            <person name="Lipzen A."/>
            <person name="He G."/>
            <person name="Yan M."/>
            <person name="Ng V."/>
            <person name="Cullen D."/>
            <person name="Martin F."/>
            <person name="Rosso M.-N."/>
            <person name="Henrissat B."/>
            <person name="Hibbett D."/>
            <person name="Martinez A.T."/>
            <person name="Grigoriev I.V."/>
        </authorList>
    </citation>
    <scope>NUCLEOTIDE SEQUENCE</scope>
    <source>
        <strain evidence="1">CIRM-BRFM 674</strain>
    </source>
</reference>
<evidence type="ECO:0000313" key="2">
    <source>
        <dbReference type="Proteomes" id="UP000807469"/>
    </source>
</evidence>
<sequence>MPPGFLAVASQPSSSLSLDEFHAWYEEEHIPLRLNHLPSFLSGARYQAIDSIPGAPGWLAMYEIDDTATFGKESYTSLRAKRSEREKGVMQRLEVLTRITGEDLGVYGQEEDEKNTGMKLNKPSDCVITHSLAVSGAEEHKDKITKEWAEKVAAEATAKIAGWARVRVVKVLESGKTEMGVATELQSAERVEYFIIHEFNDVNEAAIDALHGVIFISVAENISHWRLWKLYKAYPCIAQGNLDAA</sequence>
<gene>
    <name evidence="1" type="ORF">BDN70DRAFT_807457</name>
</gene>
<evidence type="ECO:0000313" key="1">
    <source>
        <dbReference type="EMBL" id="KAF9479127.1"/>
    </source>
</evidence>
<dbReference type="AlphaFoldDB" id="A0A9P5Z0F1"/>
<dbReference type="OrthoDB" id="2851338at2759"/>
<dbReference type="EMBL" id="MU155219">
    <property type="protein sequence ID" value="KAF9479127.1"/>
    <property type="molecule type" value="Genomic_DNA"/>
</dbReference>
<protein>
    <submittedName>
        <fullName evidence="1">Uncharacterized protein</fullName>
    </submittedName>
</protein>
<comment type="caution">
    <text evidence="1">The sequence shown here is derived from an EMBL/GenBank/DDBJ whole genome shotgun (WGS) entry which is preliminary data.</text>
</comment>
<dbReference type="InterPro" id="IPR011008">
    <property type="entry name" value="Dimeric_a/b-barrel"/>
</dbReference>
<organism evidence="1 2">
    <name type="scientific">Pholiota conissans</name>
    <dbReference type="NCBI Taxonomy" id="109636"/>
    <lineage>
        <taxon>Eukaryota</taxon>
        <taxon>Fungi</taxon>
        <taxon>Dikarya</taxon>
        <taxon>Basidiomycota</taxon>
        <taxon>Agaricomycotina</taxon>
        <taxon>Agaricomycetes</taxon>
        <taxon>Agaricomycetidae</taxon>
        <taxon>Agaricales</taxon>
        <taxon>Agaricineae</taxon>
        <taxon>Strophariaceae</taxon>
        <taxon>Pholiota</taxon>
    </lineage>
</organism>